<dbReference type="Proteomes" id="UP000016923">
    <property type="component" value="Unassembled WGS sequence"/>
</dbReference>
<evidence type="ECO:0000259" key="3">
    <source>
        <dbReference type="Pfam" id="PF26640"/>
    </source>
</evidence>
<feature type="repeat" description="ANK" evidence="1">
    <location>
        <begin position="699"/>
        <end position="731"/>
    </location>
</feature>
<dbReference type="PANTHER" id="PTHR10622">
    <property type="entry name" value="HET DOMAIN-CONTAINING PROTEIN"/>
    <property type="match status" value="1"/>
</dbReference>
<reference evidence="4 5" key="1">
    <citation type="journal article" date="2013" name="BMC Genomics">
        <title>The genome and transcriptome of the pine saprophyte Ophiostoma piceae, and a comparison with the bark beetle-associated pine pathogen Grosmannia clavigera.</title>
        <authorList>
            <person name="Haridas S."/>
            <person name="Wang Y."/>
            <person name="Lim L."/>
            <person name="Massoumi Alamouti S."/>
            <person name="Jackman S."/>
            <person name="Docking R."/>
            <person name="Robertson G."/>
            <person name="Birol I."/>
            <person name="Bohlmann J."/>
            <person name="Breuil C."/>
        </authorList>
    </citation>
    <scope>NUCLEOTIDE SEQUENCE [LARGE SCALE GENOMIC DNA]</scope>
    <source>
        <strain evidence="4 5">UAMH 11346</strain>
    </source>
</reference>
<dbReference type="VEuPathDB" id="FungiDB:F503_06614"/>
<feature type="repeat" description="ANK" evidence="1">
    <location>
        <begin position="890"/>
        <end position="922"/>
    </location>
</feature>
<gene>
    <name evidence="4" type="ORF">F503_06614</name>
</gene>
<dbReference type="PANTHER" id="PTHR10622:SF10">
    <property type="entry name" value="HET DOMAIN-CONTAINING PROTEIN"/>
    <property type="match status" value="1"/>
</dbReference>
<evidence type="ECO:0000313" key="4">
    <source>
        <dbReference type="EMBL" id="EPE03441.1"/>
    </source>
</evidence>
<dbReference type="InterPro" id="IPR058525">
    <property type="entry name" value="DUF8212"/>
</dbReference>
<keyword evidence="1" id="KW-0040">ANK repeat</keyword>
<keyword evidence="5" id="KW-1185">Reference proteome</keyword>
<organism evidence="4 5">
    <name type="scientific">Ophiostoma piceae (strain UAMH 11346)</name>
    <name type="common">Sap stain fungus</name>
    <dbReference type="NCBI Taxonomy" id="1262450"/>
    <lineage>
        <taxon>Eukaryota</taxon>
        <taxon>Fungi</taxon>
        <taxon>Dikarya</taxon>
        <taxon>Ascomycota</taxon>
        <taxon>Pezizomycotina</taxon>
        <taxon>Sordariomycetes</taxon>
        <taxon>Sordariomycetidae</taxon>
        <taxon>Ophiostomatales</taxon>
        <taxon>Ophiostomataceae</taxon>
        <taxon>Ophiostoma</taxon>
    </lineage>
</organism>
<evidence type="ECO:0000313" key="5">
    <source>
        <dbReference type="Proteomes" id="UP000016923"/>
    </source>
</evidence>
<dbReference type="EMBL" id="KE148167">
    <property type="protein sequence ID" value="EPE03441.1"/>
    <property type="molecule type" value="Genomic_DNA"/>
</dbReference>
<feature type="domain" description="DUF8212" evidence="3">
    <location>
        <begin position="240"/>
        <end position="266"/>
    </location>
</feature>
<dbReference type="InterPro" id="IPR010730">
    <property type="entry name" value="HET"/>
</dbReference>
<proteinExistence type="predicted"/>
<dbReference type="Pfam" id="PF26640">
    <property type="entry name" value="DUF8212"/>
    <property type="match status" value="1"/>
</dbReference>
<evidence type="ECO:0000259" key="2">
    <source>
        <dbReference type="Pfam" id="PF06985"/>
    </source>
</evidence>
<feature type="repeat" description="ANK" evidence="1">
    <location>
        <begin position="823"/>
        <end position="844"/>
    </location>
</feature>
<dbReference type="OMA" id="RWEVCHE"/>
<dbReference type="STRING" id="1262450.S3BVJ2"/>
<dbReference type="AlphaFoldDB" id="S3BVJ2"/>
<dbReference type="PROSITE" id="PS50088">
    <property type="entry name" value="ANK_REPEAT"/>
    <property type="match status" value="4"/>
</dbReference>
<feature type="domain" description="Heterokaryon incompatibility" evidence="2">
    <location>
        <begin position="21"/>
        <end position="121"/>
    </location>
</feature>
<dbReference type="Pfam" id="PF06985">
    <property type="entry name" value="HET"/>
    <property type="match status" value="1"/>
</dbReference>
<dbReference type="OrthoDB" id="194358at2759"/>
<dbReference type="PROSITE" id="PS50297">
    <property type="entry name" value="ANK_REP_REGION"/>
    <property type="match status" value="3"/>
</dbReference>
<dbReference type="eggNOG" id="KOG4177">
    <property type="taxonomic scope" value="Eukaryota"/>
</dbReference>
<name>S3BVJ2_OPHP1</name>
<dbReference type="InterPro" id="IPR036770">
    <property type="entry name" value="Ankyrin_rpt-contain_sf"/>
</dbReference>
<dbReference type="SMART" id="SM00248">
    <property type="entry name" value="ANK"/>
    <property type="match status" value="6"/>
</dbReference>
<dbReference type="InterPro" id="IPR002110">
    <property type="entry name" value="Ankyrin_rpt"/>
</dbReference>
<accession>S3BVJ2</accession>
<protein>
    <submittedName>
        <fullName evidence="4">Het and ankyrin domain protein</fullName>
    </submittedName>
</protein>
<feature type="repeat" description="ANK" evidence="1">
    <location>
        <begin position="857"/>
        <end position="889"/>
    </location>
</feature>
<dbReference type="HOGENOM" id="CLU_000288_138_8_1"/>
<dbReference type="Pfam" id="PF00023">
    <property type="entry name" value="Ank"/>
    <property type="match status" value="1"/>
</dbReference>
<dbReference type="Pfam" id="PF12796">
    <property type="entry name" value="Ank_2"/>
    <property type="match status" value="2"/>
</dbReference>
<dbReference type="SUPFAM" id="SSF48403">
    <property type="entry name" value="Ankyrin repeat"/>
    <property type="match status" value="1"/>
</dbReference>
<evidence type="ECO:0000256" key="1">
    <source>
        <dbReference type="PROSITE-ProRule" id="PRU00023"/>
    </source>
</evidence>
<dbReference type="Gene3D" id="1.25.40.20">
    <property type="entry name" value="Ankyrin repeat-containing domain"/>
    <property type="match status" value="2"/>
</dbReference>
<sequence length="1005" mass="114275">MRLLTTKEPYAFIESDSYLPYAILSHTWVHTEAGEGAEVTYKDLFAYIKDDDKREAIAARPEFDKIRQATRAAARDGHKYIWLDTCCIDKNNNQELDEAIRCMFKWYRDATICYAYLSDVAPVNEPAVEIGLGFETSRWFTRGWTLQELVAPKDVVFLAKDWTFLGYRMGELHFQRALSEASAIDENVLFGGAMPSDFSISTRMRWASRRMTTRIEDKAYSLMGIFGVHMPIMYGEGKAAFIRLQEEILKNSDDHSIFAWTSPHANPYKLYGLLADSPSRFKSSTTVRQFLPSNDSDHTGGEWQVTNIGLRLKLLMLPINAGRATGDYSARLECYVFSGKAPISPVIRLRRLWGDQFARVHAHELTWQNNEVKLLGLKHMLLYVKQHPAFRLPQITISPTNLASHLSGAANGYELIDVFPLVFWDGRSFFRGTSGDLRYPMGLFRFASTRYRSHRTFRVDVAVGFRSEGPGKWKVWHIQRRCYGESMHDAYDDIFDHIQHVQTFPERLERPGQIRGLSQLYGDRDAWTVGEFIDSRVITTVTQPNSETVASLLSFMIELHHIPEIDSEPVAEIQMKPSTQSMHRPPETLAFDLCNTEFQDLALKLTAGTIPWEFKLNSTTDRLDFMRSVRVGPLDYLQLKKVISDTATERLFDGSDGSDLSDLEKYMRVCIEGDVDRLNAMLRPRKTRKYLLGSKQNDIGFTGLHWAAAYGHAKLVQRLIHFGTSTKAAMNGGWTACQLAVALGHESVVDILTKHEAKITFRWKKADVEAGESIYHIVATIPYLYSHNILGRAFWPQPVRTELTRGRRFGRRKNHVPYMMNMRGETPLHRAAAAGNIDVVEILLGITTSTIDFVDAYDRTPLWHAAAGGHWETALLLIEQDAYIDAQDSNGLSPLHIACWNWHAGVVRTLLTHNAVPDIGTPVHEFTPAHFAYYGQSSECVRLLELRGVNMEARSIPHWCSVTPAGMEDLVGAVFDFAQRPESSEQYKMNFHSRRVENARISSSD</sequence>